<comment type="caution">
    <text evidence="2">The sequence shown here is derived from an EMBL/GenBank/DDBJ whole genome shotgun (WGS) entry which is preliminary data.</text>
</comment>
<evidence type="ECO:0000313" key="2">
    <source>
        <dbReference type="EMBL" id="MVZ63792.1"/>
    </source>
</evidence>
<proteinExistence type="predicted"/>
<protein>
    <recommendedName>
        <fullName evidence="1">Cysteine-rich CPCC domain-containing protein</fullName>
    </recommendedName>
</protein>
<reference evidence="2 3" key="1">
    <citation type="submission" date="2019-12" db="EMBL/GenBank/DDBJ databases">
        <authorList>
            <person name="Dong K."/>
        </authorList>
    </citation>
    <scope>NUCLEOTIDE SEQUENCE [LARGE SCALE GENOMIC DNA]</scope>
    <source>
        <strain evidence="2 3">JCM 31225</strain>
    </source>
</reference>
<feature type="domain" description="Cysteine-rich CPCC" evidence="1">
    <location>
        <begin position="6"/>
        <end position="81"/>
    </location>
</feature>
<sequence length="91" mass="10565">MVTQKYPCPCCGFKTFIKIPNGTYEICPVCLWEDDPIQLGEIDYEGGANQVSLMQGQRNYLEFGACEREMIKNVSKPYSDEERDENWKPFK</sequence>
<evidence type="ECO:0000313" key="3">
    <source>
        <dbReference type="Proteomes" id="UP000435036"/>
    </source>
</evidence>
<dbReference type="Pfam" id="PF14206">
    <property type="entry name" value="Cys_rich_CPCC"/>
    <property type="match status" value="1"/>
</dbReference>
<dbReference type="EMBL" id="WSQA01000015">
    <property type="protein sequence ID" value="MVZ63792.1"/>
    <property type="molecule type" value="Genomic_DNA"/>
</dbReference>
<keyword evidence="3" id="KW-1185">Reference proteome</keyword>
<organism evidence="2 3">
    <name type="scientific">Sphingobacterium humi</name>
    <dbReference type="NCBI Taxonomy" id="1796905"/>
    <lineage>
        <taxon>Bacteria</taxon>
        <taxon>Pseudomonadati</taxon>
        <taxon>Bacteroidota</taxon>
        <taxon>Sphingobacteriia</taxon>
        <taxon>Sphingobacteriales</taxon>
        <taxon>Sphingobacteriaceae</taxon>
        <taxon>Sphingobacterium</taxon>
    </lineage>
</organism>
<dbReference type="Proteomes" id="UP000435036">
    <property type="component" value="Unassembled WGS sequence"/>
</dbReference>
<gene>
    <name evidence="2" type="ORF">GQF63_17345</name>
</gene>
<dbReference type="OrthoDB" id="1456570at2"/>
<name>A0A6N8L7S0_9SPHI</name>
<dbReference type="InterPro" id="IPR025983">
    <property type="entry name" value="Cys_rich_CPCC"/>
</dbReference>
<dbReference type="RefSeq" id="WP_160370510.1">
    <property type="nucleotide sequence ID" value="NZ_WSQA01000015.1"/>
</dbReference>
<evidence type="ECO:0000259" key="1">
    <source>
        <dbReference type="Pfam" id="PF14206"/>
    </source>
</evidence>
<accession>A0A6N8L7S0</accession>
<dbReference type="AlphaFoldDB" id="A0A6N8L7S0"/>